<evidence type="ECO:0000256" key="8">
    <source>
        <dbReference type="ARBA" id="ARBA00022692"/>
    </source>
</evidence>
<keyword evidence="8 17" id="KW-0812">Transmembrane</keyword>
<dbReference type="SMART" id="SM00448">
    <property type="entry name" value="REC"/>
    <property type="match status" value="1"/>
</dbReference>
<feature type="coiled-coil region" evidence="16">
    <location>
        <begin position="380"/>
        <end position="407"/>
    </location>
</feature>
<evidence type="ECO:0000259" key="19">
    <source>
        <dbReference type="PROSITE" id="PS50110"/>
    </source>
</evidence>
<dbReference type="SUPFAM" id="SSF47226">
    <property type="entry name" value="Histidine-containing phosphotransfer domain, HPT domain"/>
    <property type="match status" value="1"/>
</dbReference>
<feature type="domain" description="Response regulatory" evidence="19">
    <location>
        <begin position="661"/>
        <end position="775"/>
    </location>
</feature>
<dbReference type="PANTHER" id="PTHR43047:SF72">
    <property type="entry name" value="OSMOSENSING HISTIDINE PROTEIN KINASE SLN1"/>
    <property type="match status" value="1"/>
</dbReference>
<name>A0ABV9JLS1_9GAMM</name>
<dbReference type="RefSeq" id="WP_377333602.1">
    <property type="nucleotide sequence ID" value="NZ_JBHSGB010000009.1"/>
</dbReference>
<keyword evidence="10 22" id="KW-0067">ATP-binding</keyword>
<evidence type="ECO:0000256" key="1">
    <source>
        <dbReference type="ARBA" id="ARBA00000085"/>
    </source>
</evidence>
<dbReference type="InterPro" id="IPR003594">
    <property type="entry name" value="HATPase_dom"/>
</dbReference>
<keyword evidence="16" id="KW-0175">Coiled coil</keyword>
<evidence type="ECO:0000256" key="11">
    <source>
        <dbReference type="ARBA" id="ARBA00022989"/>
    </source>
</evidence>
<keyword evidence="11 17" id="KW-1133">Transmembrane helix</keyword>
<evidence type="ECO:0000256" key="16">
    <source>
        <dbReference type="SAM" id="Coils"/>
    </source>
</evidence>
<evidence type="ECO:0000256" key="7">
    <source>
        <dbReference type="ARBA" id="ARBA00022679"/>
    </source>
</evidence>
<dbReference type="Pfam" id="PF00512">
    <property type="entry name" value="HisKA"/>
    <property type="match status" value="1"/>
</dbReference>
<dbReference type="EMBL" id="JBHSGB010000009">
    <property type="protein sequence ID" value="MFC4655197.1"/>
    <property type="molecule type" value="Genomic_DNA"/>
</dbReference>
<dbReference type="SUPFAM" id="SSF52172">
    <property type="entry name" value="CheY-like"/>
    <property type="match status" value="1"/>
</dbReference>
<evidence type="ECO:0000256" key="17">
    <source>
        <dbReference type="SAM" id="Phobius"/>
    </source>
</evidence>
<evidence type="ECO:0000256" key="6">
    <source>
        <dbReference type="ARBA" id="ARBA00022553"/>
    </source>
</evidence>
<evidence type="ECO:0000256" key="5">
    <source>
        <dbReference type="ARBA" id="ARBA00022519"/>
    </source>
</evidence>
<evidence type="ECO:0000256" key="14">
    <source>
        <dbReference type="PROSITE-ProRule" id="PRU00110"/>
    </source>
</evidence>
<dbReference type="Gene3D" id="1.10.287.130">
    <property type="match status" value="1"/>
</dbReference>
<dbReference type="SMART" id="SM00304">
    <property type="entry name" value="HAMP"/>
    <property type="match status" value="1"/>
</dbReference>
<dbReference type="Gene3D" id="1.20.120.160">
    <property type="entry name" value="HPT domain"/>
    <property type="match status" value="1"/>
</dbReference>
<keyword evidence="13 17" id="KW-0472">Membrane</keyword>
<dbReference type="Gene3D" id="6.10.340.10">
    <property type="match status" value="1"/>
</dbReference>
<dbReference type="SMART" id="SM00073">
    <property type="entry name" value="HPT"/>
    <property type="match status" value="1"/>
</dbReference>
<keyword evidence="6 15" id="KW-0597">Phosphoprotein</keyword>
<keyword evidence="4" id="KW-1003">Cell membrane</keyword>
<feature type="transmembrane region" description="Helical" evidence="17">
    <location>
        <begin position="285"/>
        <end position="306"/>
    </location>
</feature>
<dbReference type="SMART" id="SM00388">
    <property type="entry name" value="HisKA"/>
    <property type="match status" value="1"/>
</dbReference>
<dbReference type="InterPro" id="IPR003661">
    <property type="entry name" value="HisK_dim/P_dom"/>
</dbReference>
<dbReference type="Gene3D" id="3.40.50.2300">
    <property type="match status" value="1"/>
</dbReference>
<comment type="catalytic activity">
    <reaction evidence="1">
        <text>ATP + protein L-histidine = ADP + protein N-phospho-L-histidine.</text>
        <dbReference type="EC" id="2.7.13.3"/>
    </reaction>
</comment>
<dbReference type="PROSITE" id="PS50109">
    <property type="entry name" value="HIS_KIN"/>
    <property type="match status" value="1"/>
</dbReference>
<keyword evidence="7" id="KW-0808">Transferase</keyword>
<dbReference type="EC" id="2.7.13.3" evidence="3"/>
<keyword evidence="23" id="KW-1185">Reference proteome</keyword>
<evidence type="ECO:0000313" key="23">
    <source>
        <dbReference type="Proteomes" id="UP001595962"/>
    </source>
</evidence>
<dbReference type="CDD" id="cd17546">
    <property type="entry name" value="REC_hyHK_CKI1_RcsC-like"/>
    <property type="match status" value="1"/>
</dbReference>
<dbReference type="Pfam" id="PF01627">
    <property type="entry name" value="Hpt"/>
    <property type="match status" value="1"/>
</dbReference>
<dbReference type="Pfam" id="PF02518">
    <property type="entry name" value="HATPase_c"/>
    <property type="match status" value="1"/>
</dbReference>
<dbReference type="InterPro" id="IPR005467">
    <property type="entry name" value="His_kinase_dom"/>
</dbReference>
<accession>A0ABV9JLS1</accession>
<dbReference type="CDD" id="cd16922">
    <property type="entry name" value="HATPase_EvgS-ArcB-TorS-like"/>
    <property type="match status" value="1"/>
</dbReference>
<comment type="caution">
    <text evidence="22">The sequence shown here is derived from an EMBL/GenBank/DDBJ whole genome shotgun (WGS) entry which is preliminary data.</text>
</comment>
<gene>
    <name evidence="22" type="ORF">ACFO3I_09245</name>
</gene>
<keyword evidence="12" id="KW-0902">Two-component regulatory system</keyword>
<feature type="modified residue" description="4-aspartylphosphate" evidence="15">
    <location>
        <position position="710"/>
    </location>
</feature>
<dbReference type="Pfam" id="PF00672">
    <property type="entry name" value="HAMP"/>
    <property type="match status" value="1"/>
</dbReference>
<evidence type="ECO:0000256" key="9">
    <source>
        <dbReference type="ARBA" id="ARBA00022777"/>
    </source>
</evidence>
<dbReference type="SUPFAM" id="SSF158472">
    <property type="entry name" value="HAMP domain-like"/>
    <property type="match status" value="1"/>
</dbReference>
<feature type="domain" description="HAMP" evidence="20">
    <location>
        <begin position="308"/>
        <end position="360"/>
    </location>
</feature>
<keyword evidence="10 22" id="KW-0547">Nucleotide-binding</keyword>
<sequence>MRLRETLVVYMLPVMVVPLLLLGYLSYHYSSHYYEQQLFAQSQKQLNAARQHWSVGLKHYQDALVLLSQQPVVSQYLAGDTKSEPAVIDMFELFRAMNPDIAGVKFVRLNGDYQLRLPLDLQLKDANRLRNQYFSSLQSMIGDQSFFLSTDYGSDQINLFVAQKLYQSRYSGHDIKKVWGYLVLVVKPNLFRQVLLQLKSPHQVPLFISNSANIAFAENPLLIGSVFGPANFQQLQQSIGHSEYEQSLLLGQHMYVTGVGLDGPYQLLLGLTPELVQEQVGSKPLLLAIFSLFFIIGLPLFFYYVLARFILTPIQQLTNAKTTVGRGDLTVLLPVQKQDEMGDMFAAFNVMVRQLRVYRERERAYQQQLEDKVISRTQDLAKANVQLEETNHQLVQAREVAEQASQLKSAFLANMSHEIRTPLTAILGFSEQALHEADTQRQRDYLQRVRSSGDHLLALINDVLDLSKIEADKLELLTESCALAPLLDDIFQLVKQQAEQKGLEAELQLNFPLPERLNVDTLRFRQVLLNLTSNAIKFTRQGKVVMSVSYLLPQEQLSIRVRDTGIGMTQQEMNRLFQPFVQADAAVTRHFGGSGLGLCISKSLMQQMHGDILVESVKGVGSCFEIRMNCEHMHLSLVSEFCRVIAEVPEPEIQIDLGSLRLLVAEDNPDNQLLIQLMLQKMGLQCEIVDNGHKAVERILSEHFDLVLMDMQMPKMGGEEATILLRHAGCTIPVIALTANVMAEDKARYLKAGCQAVLAKPIVHHDFVRLIQQLSNTTVVDDLQQLKNQLEQDPVILQLKQQFREQLPQLEQQLELFWTQKNWERLEYEAHSIKGSAGSMGFPELTEITAQLEHVLKQKQFQEARPLLDLLHHQIASILATTGAPQDA</sequence>
<reference evidence="23" key="1">
    <citation type="journal article" date="2019" name="Int. J. Syst. Evol. Microbiol.">
        <title>The Global Catalogue of Microorganisms (GCM) 10K type strain sequencing project: providing services to taxonomists for standard genome sequencing and annotation.</title>
        <authorList>
            <consortium name="The Broad Institute Genomics Platform"/>
            <consortium name="The Broad Institute Genome Sequencing Center for Infectious Disease"/>
            <person name="Wu L."/>
            <person name="Ma J."/>
        </authorList>
    </citation>
    <scope>NUCLEOTIDE SEQUENCE [LARGE SCALE GENOMIC DNA]</scope>
    <source>
        <strain evidence="23">DT28</strain>
    </source>
</reference>
<dbReference type="PROSITE" id="PS50885">
    <property type="entry name" value="HAMP"/>
    <property type="match status" value="1"/>
</dbReference>
<dbReference type="InterPro" id="IPR011006">
    <property type="entry name" value="CheY-like_superfamily"/>
</dbReference>
<keyword evidence="9" id="KW-0418">Kinase</keyword>
<dbReference type="CDD" id="cd06225">
    <property type="entry name" value="HAMP"/>
    <property type="match status" value="1"/>
</dbReference>
<dbReference type="InterPro" id="IPR003660">
    <property type="entry name" value="HAMP_dom"/>
</dbReference>
<dbReference type="InterPro" id="IPR008207">
    <property type="entry name" value="Sig_transdc_His_kin_Hpt_dom"/>
</dbReference>
<evidence type="ECO:0000259" key="18">
    <source>
        <dbReference type="PROSITE" id="PS50109"/>
    </source>
</evidence>
<evidence type="ECO:0000259" key="21">
    <source>
        <dbReference type="PROSITE" id="PS50894"/>
    </source>
</evidence>
<evidence type="ECO:0000256" key="13">
    <source>
        <dbReference type="ARBA" id="ARBA00023136"/>
    </source>
</evidence>
<dbReference type="SUPFAM" id="SSF47384">
    <property type="entry name" value="Homodimeric domain of signal transducing histidine kinase"/>
    <property type="match status" value="1"/>
</dbReference>
<feature type="modified residue" description="Phosphohistidine" evidence="14">
    <location>
        <position position="831"/>
    </location>
</feature>
<dbReference type="GO" id="GO:0005524">
    <property type="term" value="F:ATP binding"/>
    <property type="evidence" value="ECO:0007669"/>
    <property type="project" value="UniProtKB-KW"/>
</dbReference>
<dbReference type="Proteomes" id="UP001595962">
    <property type="component" value="Unassembled WGS sequence"/>
</dbReference>
<evidence type="ECO:0000256" key="15">
    <source>
        <dbReference type="PROSITE-ProRule" id="PRU00169"/>
    </source>
</evidence>
<dbReference type="InterPro" id="IPR036641">
    <property type="entry name" value="HPT_dom_sf"/>
</dbReference>
<feature type="domain" description="Histidine kinase" evidence="18">
    <location>
        <begin position="414"/>
        <end position="632"/>
    </location>
</feature>
<comment type="subcellular location">
    <subcellularLocation>
        <location evidence="2">Cell inner membrane</location>
        <topology evidence="2">Multi-pass membrane protein</topology>
    </subcellularLocation>
</comment>
<evidence type="ECO:0000256" key="10">
    <source>
        <dbReference type="ARBA" id="ARBA00022840"/>
    </source>
</evidence>
<dbReference type="SMART" id="SM00387">
    <property type="entry name" value="HATPase_c"/>
    <property type="match status" value="1"/>
</dbReference>
<dbReference type="InterPro" id="IPR036890">
    <property type="entry name" value="HATPase_C_sf"/>
</dbReference>
<evidence type="ECO:0000313" key="22">
    <source>
        <dbReference type="EMBL" id="MFC4655197.1"/>
    </source>
</evidence>
<dbReference type="PANTHER" id="PTHR43047">
    <property type="entry name" value="TWO-COMPONENT HISTIDINE PROTEIN KINASE"/>
    <property type="match status" value="1"/>
</dbReference>
<evidence type="ECO:0000256" key="12">
    <source>
        <dbReference type="ARBA" id="ARBA00023012"/>
    </source>
</evidence>
<protein>
    <recommendedName>
        <fullName evidence="3">histidine kinase</fullName>
        <ecNumber evidence="3">2.7.13.3</ecNumber>
    </recommendedName>
</protein>
<dbReference type="Gene3D" id="3.30.565.10">
    <property type="entry name" value="Histidine kinase-like ATPase, C-terminal domain"/>
    <property type="match status" value="1"/>
</dbReference>
<evidence type="ECO:0000256" key="2">
    <source>
        <dbReference type="ARBA" id="ARBA00004429"/>
    </source>
</evidence>
<evidence type="ECO:0000256" key="3">
    <source>
        <dbReference type="ARBA" id="ARBA00012438"/>
    </source>
</evidence>
<dbReference type="Pfam" id="PF00072">
    <property type="entry name" value="Response_reg"/>
    <property type="match status" value="1"/>
</dbReference>
<dbReference type="PROSITE" id="PS50894">
    <property type="entry name" value="HPT"/>
    <property type="match status" value="1"/>
</dbReference>
<proteinExistence type="predicted"/>
<evidence type="ECO:0000259" key="20">
    <source>
        <dbReference type="PROSITE" id="PS50885"/>
    </source>
</evidence>
<dbReference type="CDD" id="cd14686">
    <property type="entry name" value="bZIP"/>
    <property type="match status" value="1"/>
</dbReference>
<dbReference type="InterPro" id="IPR036097">
    <property type="entry name" value="HisK_dim/P_sf"/>
</dbReference>
<organism evidence="22 23">
    <name type="scientific">Rheinheimera marina</name>
    <dbReference type="NCBI Taxonomy" id="1774958"/>
    <lineage>
        <taxon>Bacteria</taxon>
        <taxon>Pseudomonadati</taxon>
        <taxon>Pseudomonadota</taxon>
        <taxon>Gammaproteobacteria</taxon>
        <taxon>Chromatiales</taxon>
        <taxon>Chromatiaceae</taxon>
        <taxon>Rheinheimera</taxon>
    </lineage>
</organism>
<dbReference type="InterPro" id="IPR004358">
    <property type="entry name" value="Sig_transdc_His_kin-like_C"/>
</dbReference>
<dbReference type="CDD" id="cd00082">
    <property type="entry name" value="HisKA"/>
    <property type="match status" value="1"/>
</dbReference>
<dbReference type="SUPFAM" id="SSF55874">
    <property type="entry name" value="ATPase domain of HSP90 chaperone/DNA topoisomerase II/histidine kinase"/>
    <property type="match status" value="1"/>
</dbReference>
<keyword evidence="5" id="KW-0997">Cell inner membrane</keyword>
<feature type="domain" description="HPt" evidence="21">
    <location>
        <begin position="792"/>
        <end position="885"/>
    </location>
</feature>
<feature type="transmembrane region" description="Helical" evidence="17">
    <location>
        <begin position="7"/>
        <end position="27"/>
    </location>
</feature>
<dbReference type="PROSITE" id="PS50110">
    <property type="entry name" value="RESPONSE_REGULATORY"/>
    <property type="match status" value="1"/>
</dbReference>
<dbReference type="InterPro" id="IPR001789">
    <property type="entry name" value="Sig_transdc_resp-reg_receiver"/>
</dbReference>
<evidence type="ECO:0000256" key="4">
    <source>
        <dbReference type="ARBA" id="ARBA00022475"/>
    </source>
</evidence>
<dbReference type="CDD" id="cd00088">
    <property type="entry name" value="HPT"/>
    <property type="match status" value="1"/>
</dbReference>
<dbReference type="PRINTS" id="PR00344">
    <property type="entry name" value="BCTRLSENSOR"/>
</dbReference>